<keyword evidence="2" id="KW-1185">Reference proteome</keyword>
<name>A0A8J3Q9T8_9ACTN</name>
<accession>A0A8J3Q9T8</accession>
<organism evidence="1 2">
    <name type="scientific">Rhizocola hellebori</name>
    <dbReference type="NCBI Taxonomy" id="1392758"/>
    <lineage>
        <taxon>Bacteria</taxon>
        <taxon>Bacillati</taxon>
        <taxon>Actinomycetota</taxon>
        <taxon>Actinomycetes</taxon>
        <taxon>Micromonosporales</taxon>
        <taxon>Micromonosporaceae</taxon>
        <taxon>Rhizocola</taxon>
    </lineage>
</organism>
<dbReference type="Gene3D" id="3.40.50.720">
    <property type="entry name" value="NAD(P)-binding Rossmann-like Domain"/>
    <property type="match status" value="1"/>
</dbReference>
<dbReference type="EMBL" id="BONY01000022">
    <property type="protein sequence ID" value="GIH05813.1"/>
    <property type="molecule type" value="Genomic_DNA"/>
</dbReference>
<sequence length="215" mass="23665">MKVLLFGATGMIGQGVLRECLLDAGITEVTTVGRSRVGTQHPKLRDLLMADFASLDLTSFDACFFCLGVSSAGMKEPEYRKITFDLTLSVARPLAAANPKMVFIYVSGQGTGSRNMMWSKVKGATENALLELPFQAYMMRPGFIQPMHGIQSKTFLYRVFYKIGTPLFPLLRKFFPKNLTTTEEMGLAMIAVARAGAPKRILEGSDINQLARHAS</sequence>
<proteinExistence type="predicted"/>
<dbReference type="AlphaFoldDB" id="A0A8J3Q9T8"/>
<protein>
    <submittedName>
        <fullName evidence="1">Epimerase</fullName>
    </submittedName>
</protein>
<dbReference type="PANTHER" id="PTHR14097">
    <property type="entry name" value="OXIDOREDUCTASE HTATIP2"/>
    <property type="match status" value="1"/>
</dbReference>
<evidence type="ECO:0000313" key="1">
    <source>
        <dbReference type="EMBL" id="GIH05813.1"/>
    </source>
</evidence>
<comment type="caution">
    <text evidence="1">The sequence shown here is derived from an EMBL/GenBank/DDBJ whole genome shotgun (WGS) entry which is preliminary data.</text>
</comment>
<dbReference type="SUPFAM" id="SSF51735">
    <property type="entry name" value="NAD(P)-binding Rossmann-fold domains"/>
    <property type="match status" value="1"/>
</dbReference>
<gene>
    <name evidence="1" type="ORF">Rhe02_38800</name>
</gene>
<dbReference type="Proteomes" id="UP000612899">
    <property type="component" value="Unassembled WGS sequence"/>
</dbReference>
<evidence type="ECO:0000313" key="2">
    <source>
        <dbReference type="Proteomes" id="UP000612899"/>
    </source>
</evidence>
<reference evidence="1" key="1">
    <citation type="submission" date="2021-01" db="EMBL/GenBank/DDBJ databases">
        <title>Whole genome shotgun sequence of Rhizocola hellebori NBRC 109834.</title>
        <authorList>
            <person name="Komaki H."/>
            <person name="Tamura T."/>
        </authorList>
    </citation>
    <scope>NUCLEOTIDE SEQUENCE</scope>
    <source>
        <strain evidence="1">NBRC 109834</strain>
    </source>
</reference>
<dbReference type="RefSeq" id="WP_203909654.1">
    <property type="nucleotide sequence ID" value="NZ_BONY01000022.1"/>
</dbReference>
<dbReference type="PANTHER" id="PTHR14097:SF8">
    <property type="entry name" value="NAD(P)-BINDING DOMAIN-CONTAINING PROTEIN"/>
    <property type="match status" value="1"/>
</dbReference>
<dbReference type="InterPro" id="IPR036291">
    <property type="entry name" value="NAD(P)-bd_dom_sf"/>
</dbReference>